<dbReference type="Gene3D" id="3.40.50.150">
    <property type="entry name" value="Vaccinia Virus protein VP39"/>
    <property type="match status" value="1"/>
</dbReference>
<feature type="binding site" evidence="6">
    <location>
        <position position="110"/>
    </location>
    <ligand>
        <name>S-adenosyl-L-methionine</name>
        <dbReference type="ChEBI" id="CHEBI:59789"/>
    </ligand>
</feature>
<evidence type="ECO:0000256" key="5">
    <source>
        <dbReference type="ARBA" id="ARBA00022691"/>
    </source>
</evidence>
<dbReference type="PANTHER" id="PTHR11265">
    <property type="entry name" value="S-ADENOSYL-METHYLTRANSFERASE MRAW"/>
    <property type="match status" value="1"/>
</dbReference>
<keyword evidence="2 6" id="KW-0698">rRNA processing</keyword>
<keyword evidence="5 6" id="KW-0949">S-adenosyl-L-methionine</keyword>
<feature type="binding site" evidence="6">
    <location>
        <position position="89"/>
    </location>
    <ligand>
        <name>S-adenosyl-L-methionine</name>
        <dbReference type="ChEBI" id="CHEBI:59789"/>
    </ligand>
</feature>
<dbReference type="AlphaFoldDB" id="A0A1F5E992"/>
<accession>A0A1F5E992</accession>
<dbReference type="STRING" id="1797472.A2215_01320"/>
<protein>
    <recommendedName>
        <fullName evidence="6">Ribosomal RNA small subunit methyltransferase H</fullName>
        <ecNumber evidence="6">2.1.1.199</ecNumber>
    </recommendedName>
    <alternativeName>
        <fullName evidence="6">16S rRNA m(4)C1402 methyltransferase</fullName>
    </alternativeName>
    <alternativeName>
        <fullName evidence="6">rRNA (cytosine-N(4)-)-methyltransferase RsmH</fullName>
    </alternativeName>
</protein>
<dbReference type="GO" id="GO:0071424">
    <property type="term" value="F:rRNA (cytosine-N4-)-methyltransferase activity"/>
    <property type="evidence" value="ECO:0007669"/>
    <property type="project" value="UniProtKB-UniRule"/>
</dbReference>
<evidence type="ECO:0000313" key="8">
    <source>
        <dbReference type="Proteomes" id="UP000178583"/>
    </source>
</evidence>
<comment type="caution">
    <text evidence="6">Lacks conserved residue(s) required for the propagation of feature annotation.</text>
</comment>
<dbReference type="GO" id="GO:0005737">
    <property type="term" value="C:cytoplasm"/>
    <property type="evidence" value="ECO:0007669"/>
    <property type="project" value="UniProtKB-SubCell"/>
</dbReference>
<keyword evidence="4 6" id="KW-0808">Transferase</keyword>
<dbReference type="Pfam" id="PF01795">
    <property type="entry name" value="Methyltransf_5"/>
    <property type="match status" value="1"/>
</dbReference>
<dbReference type="HAMAP" id="MF_01007">
    <property type="entry name" value="16SrRNA_methyltr_H"/>
    <property type="match status" value="1"/>
</dbReference>
<evidence type="ECO:0000256" key="4">
    <source>
        <dbReference type="ARBA" id="ARBA00022679"/>
    </source>
</evidence>
<comment type="caution">
    <text evidence="7">The sequence shown here is derived from an EMBL/GenBank/DDBJ whole genome shotgun (WGS) entry which is preliminary data.</text>
</comment>
<dbReference type="PIRSF" id="PIRSF004486">
    <property type="entry name" value="MraW"/>
    <property type="match status" value="1"/>
</dbReference>
<gene>
    <name evidence="6" type="primary">rsmH</name>
    <name evidence="7" type="ORF">A2215_01320</name>
</gene>
<evidence type="ECO:0000256" key="2">
    <source>
        <dbReference type="ARBA" id="ARBA00022552"/>
    </source>
</evidence>
<evidence type="ECO:0000313" key="7">
    <source>
        <dbReference type="EMBL" id="OGD63962.1"/>
    </source>
</evidence>
<evidence type="ECO:0000256" key="3">
    <source>
        <dbReference type="ARBA" id="ARBA00022603"/>
    </source>
</evidence>
<dbReference type="InterPro" id="IPR002903">
    <property type="entry name" value="RsmH"/>
</dbReference>
<feature type="binding site" evidence="6">
    <location>
        <position position="63"/>
    </location>
    <ligand>
        <name>S-adenosyl-L-methionine</name>
        <dbReference type="ChEBI" id="CHEBI:59789"/>
    </ligand>
</feature>
<dbReference type="PANTHER" id="PTHR11265:SF0">
    <property type="entry name" value="12S RRNA N4-METHYLCYTIDINE METHYLTRANSFERASE"/>
    <property type="match status" value="1"/>
</dbReference>
<name>A0A1F5E992_9BACT</name>
<organism evidence="7 8">
    <name type="scientific">Candidatus Berkelbacteria bacterium RIFOXYA2_FULL_43_10</name>
    <dbReference type="NCBI Taxonomy" id="1797472"/>
    <lineage>
        <taxon>Bacteria</taxon>
        <taxon>Candidatus Berkelbacteria</taxon>
    </lineage>
</organism>
<comment type="function">
    <text evidence="6">Specifically methylates the N4 position of cytidine in position 1402 (C1402) of 16S rRNA.</text>
</comment>
<dbReference type="InterPro" id="IPR023397">
    <property type="entry name" value="SAM-dep_MeTrfase_MraW_recog"/>
</dbReference>
<dbReference type="SUPFAM" id="SSF81799">
    <property type="entry name" value="Putative methyltransferase TM0872, insert domain"/>
    <property type="match status" value="1"/>
</dbReference>
<keyword evidence="6" id="KW-0963">Cytoplasm</keyword>
<comment type="similarity">
    <text evidence="1 6">Belongs to the methyltransferase superfamily. RsmH family.</text>
</comment>
<sequence length="327" mass="37247">MNEDIKTNYHQPVMVDEVLQLLKPERGGVFVDCTLGGGRHARALLEQFKAKNSKCKIKVFGIDRDAEAIEHAKERLNKYDNVILAKDNFVNVNQILEDHKIGKVGGILVDLGVSSHQLDDAGRGFSFGRWDSSASPQNDNNNCQNDIPLDMRMDREQDISAYDVINYYSERELERIIREYGEERRFRQIAREIVIARKKKKIETTGELVDIIAGIMPGKLKHGRKHFATNVFRAIRIEVNDELDAISTALPIMINKLARGGVLIVISFHSLEDRIVKNMFKSFALEYPARYQILTKKPLVPSDAEVESNRRARSAKLRAITRMDGEL</sequence>
<dbReference type="Gene3D" id="1.10.150.170">
    <property type="entry name" value="Putative methyltransferase TM0872, insert domain"/>
    <property type="match status" value="1"/>
</dbReference>
<feature type="binding site" evidence="6">
    <location>
        <position position="117"/>
    </location>
    <ligand>
        <name>S-adenosyl-L-methionine</name>
        <dbReference type="ChEBI" id="CHEBI:59789"/>
    </ligand>
</feature>
<keyword evidence="3 6" id="KW-0489">Methyltransferase</keyword>
<dbReference type="SUPFAM" id="SSF53335">
    <property type="entry name" value="S-adenosyl-L-methionine-dependent methyltransferases"/>
    <property type="match status" value="1"/>
</dbReference>
<reference evidence="7 8" key="1">
    <citation type="journal article" date="2016" name="Nat. Commun.">
        <title>Thousands of microbial genomes shed light on interconnected biogeochemical processes in an aquifer system.</title>
        <authorList>
            <person name="Anantharaman K."/>
            <person name="Brown C.T."/>
            <person name="Hug L.A."/>
            <person name="Sharon I."/>
            <person name="Castelle C.J."/>
            <person name="Probst A.J."/>
            <person name="Thomas B.C."/>
            <person name="Singh A."/>
            <person name="Wilkins M.J."/>
            <person name="Karaoz U."/>
            <person name="Brodie E.L."/>
            <person name="Williams K.H."/>
            <person name="Hubbard S.S."/>
            <person name="Banfield J.F."/>
        </authorList>
    </citation>
    <scope>NUCLEOTIDE SEQUENCE [LARGE SCALE GENOMIC DNA]</scope>
</reference>
<dbReference type="Proteomes" id="UP000178583">
    <property type="component" value="Unassembled WGS sequence"/>
</dbReference>
<comment type="catalytic activity">
    <reaction evidence="6">
        <text>cytidine(1402) in 16S rRNA + S-adenosyl-L-methionine = N(4)-methylcytidine(1402) in 16S rRNA + S-adenosyl-L-homocysteine + H(+)</text>
        <dbReference type="Rhea" id="RHEA:42928"/>
        <dbReference type="Rhea" id="RHEA-COMP:10286"/>
        <dbReference type="Rhea" id="RHEA-COMP:10287"/>
        <dbReference type="ChEBI" id="CHEBI:15378"/>
        <dbReference type="ChEBI" id="CHEBI:57856"/>
        <dbReference type="ChEBI" id="CHEBI:59789"/>
        <dbReference type="ChEBI" id="CHEBI:74506"/>
        <dbReference type="ChEBI" id="CHEBI:82748"/>
        <dbReference type="EC" id="2.1.1.199"/>
    </reaction>
</comment>
<dbReference type="InterPro" id="IPR029063">
    <property type="entry name" value="SAM-dependent_MTases_sf"/>
</dbReference>
<evidence type="ECO:0000256" key="1">
    <source>
        <dbReference type="ARBA" id="ARBA00010396"/>
    </source>
</evidence>
<dbReference type="EMBL" id="MEZY01000028">
    <property type="protein sequence ID" value="OGD63962.1"/>
    <property type="molecule type" value="Genomic_DNA"/>
</dbReference>
<evidence type="ECO:0000256" key="6">
    <source>
        <dbReference type="HAMAP-Rule" id="MF_01007"/>
    </source>
</evidence>
<proteinExistence type="inferred from homology"/>
<dbReference type="EC" id="2.1.1.199" evidence="6"/>
<dbReference type="GO" id="GO:0070475">
    <property type="term" value="P:rRNA base methylation"/>
    <property type="evidence" value="ECO:0007669"/>
    <property type="project" value="UniProtKB-UniRule"/>
</dbReference>
<dbReference type="NCBIfam" id="TIGR00006">
    <property type="entry name" value="16S rRNA (cytosine(1402)-N(4))-methyltransferase RsmH"/>
    <property type="match status" value="1"/>
</dbReference>
<comment type="subcellular location">
    <subcellularLocation>
        <location evidence="6">Cytoplasm</location>
    </subcellularLocation>
</comment>